<dbReference type="InterPro" id="IPR012340">
    <property type="entry name" value="NA-bd_OB-fold"/>
</dbReference>
<evidence type="ECO:0000259" key="1">
    <source>
        <dbReference type="Pfam" id="PF01938"/>
    </source>
</evidence>
<name>W1XTX6_9ZZZZ</name>
<feature type="domain" description="TRAM" evidence="1">
    <location>
        <begin position="4"/>
        <end position="39"/>
    </location>
</feature>
<proteinExistence type="predicted"/>
<dbReference type="EMBL" id="AZMM01011770">
    <property type="protein sequence ID" value="ETJ33793.1"/>
    <property type="molecule type" value="Genomic_DNA"/>
</dbReference>
<dbReference type="Pfam" id="PF01938">
    <property type="entry name" value="TRAM"/>
    <property type="match status" value="1"/>
</dbReference>
<reference evidence="2" key="1">
    <citation type="submission" date="2013-12" db="EMBL/GenBank/DDBJ databases">
        <title>A Varibaculum cambriense genome reconstructed from a premature infant gut community with otherwise low bacterial novelty that shifts toward anaerobic metabolism during the third week of life.</title>
        <authorList>
            <person name="Brown C.T."/>
            <person name="Sharon I."/>
            <person name="Thomas B.C."/>
            <person name="Castelle C.J."/>
            <person name="Morowitz M.J."/>
            <person name="Banfield J.F."/>
        </authorList>
    </citation>
    <scope>NUCLEOTIDE SEQUENCE</scope>
</reference>
<dbReference type="AlphaFoldDB" id="W1XTX6"/>
<organism evidence="2">
    <name type="scientific">human gut metagenome</name>
    <dbReference type="NCBI Taxonomy" id="408170"/>
    <lineage>
        <taxon>unclassified sequences</taxon>
        <taxon>metagenomes</taxon>
        <taxon>organismal metagenomes</taxon>
    </lineage>
</organism>
<gene>
    <name evidence="2" type="ORF">Q604_UNBC11770G0001</name>
</gene>
<protein>
    <recommendedName>
        <fullName evidence="1">TRAM domain-containing protein</fullName>
    </recommendedName>
</protein>
<feature type="non-terminal residue" evidence="2">
    <location>
        <position position="40"/>
    </location>
</feature>
<dbReference type="Gene3D" id="2.40.50.140">
    <property type="entry name" value="Nucleic acid-binding proteins"/>
    <property type="match status" value="1"/>
</dbReference>
<sequence>MSLKVKQKIPLKIKRMGINGEGIGFFQKTLVFVPGALKGS</sequence>
<accession>W1XTX6</accession>
<dbReference type="SUPFAM" id="SSF50249">
    <property type="entry name" value="Nucleic acid-binding proteins"/>
    <property type="match status" value="1"/>
</dbReference>
<evidence type="ECO:0000313" key="2">
    <source>
        <dbReference type="EMBL" id="ETJ33793.1"/>
    </source>
</evidence>
<comment type="caution">
    <text evidence="2">The sequence shown here is derived from an EMBL/GenBank/DDBJ whole genome shotgun (WGS) entry which is preliminary data.</text>
</comment>
<dbReference type="InterPro" id="IPR002792">
    <property type="entry name" value="TRAM_dom"/>
</dbReference>